<organism evidence="2 3">
    <name type="scientific">Sphingomonas lycopersici</name>
    <dbReference type="NCBI Taxonomy" id="2951807"/>
    <lineage>
        <taxon>Bacteria</taxon>
        <taxon>Pseudomonadati</taxon>
        <taxon>Pseudomonadota</taxon>
        <taxon>Alphaproteobacteria</taxon>
        <taxon>Sphingomonadales</taxon>
        <taxon>Sphingomonadaceae</taxon>
        <taxon>Sphingomonas</taxon>
    </lineage>
</organism>
<gene>
    <name evidence="2" type="ORF">NEE01_14760</name>
</gene>
<evidence type="ECO:0000313" key="2">
    <source>
        <dbReference type="EMBL" id="MCW6536040.1"/>
    </source>
</evidence>
<name>A0AA41Z8P0_9SPHN</name>
<feature type="region of interest" description="Disordered" evidence="1">
    <location>
        <begin position="47"/>
        <end position="118"/>
    </location>
</feature>
<dbReference type="Proteomes" id="UP001165565">
    <property type="component" value="Unassembled WGS sequence"/>
</dbReference>
<dbReference type="InterPro" id="IPR014118">
    <property type="entry name" value="T4SS_TraV"/>
</dbReference>
<keyword evidence="3" id="KW-1185">Reference proteome</keyword>
<keyword evidence="2" id="KW-0449">Lipoprotein</keyword>
<protein>
    <submittedName>
        <fullName evidence="2">TraV family lipoprotein</fullName>
    </submittedName>
</protein>
<proteinExistence type="predicted"/>
<evidence type="ECO:0000313" key="3">
    <source>
        <dbReference type="Proteomes" id="UP001165565"/>
    </source>
</evidence>
<comment type="caution">
    <text evidence="2">The sequence shown here is derived from an EMBL/GenBank/DDBJ whole genome shotgun (WGS) entry which is preliminary data.</text>
</comment>
<feature type="compositionally biased region" description="Basic and acidic residues" evidence="1">
    <location>
        <begin position="204"/>
        <end position="214"/>
    </location>
</feature>
<dbReference type="RefSeq" id="WP_265269495.1">
    <property type="nucleotide sequence ID" value="NZ_JANFAV010000010.1"/>
</dbReference>
<evidence type="ECO:0000256" key="1">
    <source>
        <dbReference type="SAM" id="MobiDB-lite"/>
    </source>
</evidence>
<accession>A0AA41Z8P0</accession>
<dbReference type="EMBL" id="JANFAV010000010">
    <property type="protein sequence ID" value="MCW6536040.1"/>
    <property type="molecule type" value="Genomic_DNA"/>
</dbReference>
<dbReference type="AlphaFoldDB" id="A0AA41Z8P0"/>
<reference evidence="2" key="1">
    <citation type="submission" date="2022-06" db="EMBL/GenBank/DDBJ databases">
        <title>Sphingomonas sp. nov. isolated from rhizosphere soil of tomato.</title>
        <authorList>
            <person name="Dong H."/>
            <person name="Gao R."/>
        </authorList>
    </citation>
    <scope>NUCLEOTIDE SEQUENCE</scope>
    <source>
        <strain evidence="2">MMSM24</strain>
    </source>
</reference>
<feature type="region of interest" description="Disordered" evidence="1">
    <location>
        <begin position="192"/>
        <end position="214"/>
    </location>
</feature>
<sequence>MVAIPLALPVALGGCSTLGSLMSPYSEKFSCKNSDHGQCIHPEQAWSDAVAGRSPRSDPAVTRDKKMLGANAKPARRTDKAKLSASAPKSERNRSAPAPMPQPKGARAGAAIESAASPMLKPSRTIRTLILPYADRQRPDRLYMPRYVYSILGRPMWVVGDYLVEPVGRAPNPPVLRATRDTNYGAGEAELLPTAAVSPTPSPDHIDANPEPRS</sequence>
<dbReference type="Pfam" id="PF09676">
    <property type="entry name" value="TraV"/>
    <property type="match status" value="1"/>
</dbReference>
<feature type="compositionally biased region" description="Low complexity" evidence="1">
    <location>
        <begin position="105"/>
        <end position="117"/>
    </location>
</feature>